<protein>
    <submittedName>
        <fullName evidence="1">Uncharacterized protein</fullName>
    </submittedName>
</protein>
<reference evidence="1 2" key="1">
    <citation type="journal article" date="2018" name="BMC Genomics">
        <title>Comparative genome analyses reveal sequence features reflecting distinct modes of host-adaptation between dicot and monocot powdery mildew.</title>
        <authorList>
            <person name="Wu Y."/>
            <person name="Ma X."/>
            <person name="Pan Z."/>
            <person name="Kale S.D."/>
            <person name="Song Y."/>
            <person name="King H."/>
            <person name="Zhang Q."/>
            <person name="Presley C."/>
            <person name="Deng X."/>
            <person name="Wei C.I."/>
            <person name="Xiao S."/>
        </authorList>
    </citation>
    <scope>NUCLEOTIDE SEQUENCE [LARGE SCALE GENOMIC DNA]</scope>
    <source>
        <strain evidence="1">UMSG3</strain>
    </source>
</reference>
<name>A0A420I9R5_9PEZI</name>
<dbReference type="EMBL" id="MCBQ01010496">
    <property type="protein sequence ID" value="RKF71312.1"/>
    <property type="molecule type" value="Genomic_DNA"/>
</dbReference>
<dbReference type="Proteomes" id="UP000283383">
    <property type="component" value="Unassembled WGS sequence"/>
</dbReference>
<evidence type="ECO:0000313" key="2">
    <source>
        <dbReference type="Proteomes" id="UP000283383"/>
    </source>
</evidence>
<dbReference type="AlphaFoldDB" id="A0A420I9R5"/>
<accession>A0A420I9R5</accession>
<sequence>MTSHFTIQKPHLIFSLPHLIGTSEANYFTCEVFGGGSTNHKKRKRSELAVGINGEGVNLYDISSSRLIASYATPPQTVFTCPPSSLRTRVSNSRVERRTYISLDGVKPRITLFHDFNEGPNGVNLKESSEDIKGSSSRVVFVGCVTLRRVANDSDKRVGVILVKEDCEIQCQDGDSLQEEWTSPASALFQESQSNADDAKVEFVQLTDAYSASQGIMRKRPDIFTSFPHEITEDGFNPEILILITKSEKKSSRTLHIVGLPQREVSNIGWTKQRYVHSLLTLNISFVPELGRLTRNTSLSVHVSSGTIQQLEGDVLTEFDLLDSFPKEINKLKVLGAQSFLRLSSTSTMVSSEGVISIYNPKYQCRLATVNLDMAILKSVKRKRDSIEPTGNSFKLLSYFPKLGLAVALAGNNLIGIQIECRTDRHGRPRVSGLLIDSIGGSFSGQTRHILDVNLLSKKPSSKLQTLKPIQHAGRTMKSLSKHLKPLERSLSKGTCTEEEFDHLISQYVSQDLTKSAISNKILKIDKEIVIYALSKIFTMSQFDSSKPRLSISFYTPKTFKWLTEHGHITIINIESALRRQGIQLESILAGELTRVVTELDPELELLQELTLKTYLGADELLHVIGKFAESLGLWGPGRSIRDVRLRQSHISGGCDSKAKPQTEPLEAKQQNLDLAGHQIIPTLQTRDGALSLALSKLYSFPDKTVVSALQNTYDPESIVSLMNLLRLKLARGGWTVQYLAAEDLDEAGQNINTSDNSIILLSTILNCCIDAIGAGDRLFGDARFVNGGILETETLIKSLKAEVSLTLEGIEEMVYLKNILAESVHYSDLVLRQSTTAVAKDVQAPLALPLGKDTALLPLGLKVEKQILATKICAGEELTKLSKRDVGDRKSRKVGKYTREIINV</sequence>
<dbReference type="STRING" id="62708.A0A420I9R5"/>
<gene>
    <name evidence="1" type="ORF">GcM3_104003</name>
</gene>
<proteinExistence type="predicted"/>
<comment type="caution">
    <text evidence="1">The sequence shown here is derived from an EMBL/GenBank/DDBJ whole genome shotgun (WGS) entry which is preliminary data.</text>
</comment>
<evidence type="ECO:0000313" key="1">
    <source>
        <dbReference type="EMBL" id="RKF71312.1"/>
    </source>
</evidence>
<keyword evidence="2" id="KW-1185">Reference proteome</keyword>
<organism evidence="1 2">
    <name type="scientific">Golovinomyces cichoracearum</name>
    <dbReference type="NCBI Taxonomy" id="62708"/>
    <lineage>
        <taxon>Eukaryota</taxon>
        <taxon>Fungi</taxon>
        <taxon>Dikarya</taxon>
        <taxon>Ascomycota</taxon>
        <taxon>Pezizomycotina</taxon>
        <taxon>Leotiomycetes</taxon>
        <taxon>Erysiphales</taxon>
        <taxon>Erysiphaceae</taxon>
        <taxon>Golovinomyces</taxon>
    </lineage>
</organism>